<keyword evidence="3 4" id="KW-0460">Magnesium</keyword>
<dbReference type="EMBL" id="CP000116">
    <property type="protein sequence ID" value="AAZ96111.1"/>
    <property type="molecule type" value="Genomic_DNA"/>
</dbReference>
<dbReference type="EC" id="3.1.3.25" evidence="5"/>
<dbReference type="CDD" id="cd01637">
    <property type="entry name" value="IMPase_like"/>
    <property type="match status" value="1"/>
</dbReference>
<sequence length="268" mass="29441">MLLPARLNMLEEVKALVREVAQREVTPRFLKVAHSHKADGSLFTEADALAQAALEVGLPRIRDVPVLGEEMTEREQQDAWGAGREGLWCVDPIDGTSNFVAGVPYFAISVAYLYKGERQLGVVYDPIADEMFSAVRGQGAHLNGTPLPLRPPVQDLRRALAGVEMKRIDRELAGRLASWPPYASQRNFGASTLDWCYTAAGRFDIYVHGGQKLWDYAAGALILEEAGGRLASLTGSFDIASVWERSVVASVSPDLFEQWRDWLKAAGA</sequence>
<dbReference type="PRINTS" id="PR00377">
    <property type="entry name" value="IMPHPHTASES"/>
</dbReference>
<feature type="binding site" evidence="4">
    <location>
        <position position="69"/>
    </location>
    <ligand>
        <name>Mg(2+)</name>
        <dbReference type="ChEBI" id="CHEBI:18420"/>
        <label>1</label>
        <note>catalytic</note>
    </ligand>
</feature>
<dbReference type="Gene3D" id="3.30.540.10">
    <property type="entry name" value="Fructose-1,6-Bisphosphatase, subunit A, domain 1"/>
    <property type="match status" value="1"/>
</dbReference>
<feature type="binding site" evidence="4">
    <location>
        <position position="93"/>
    </location>
    <ligand>
        <name>Mg(2+)</name>
        <dbReference type="ChEBI" id="CHEBI:18420"/>
        <label>2</label>
    </ligand>
</feature>
<dbReference type="Pfam" id="PF00459">
    <property type="entry name" value="Inositol_P"/>
    <property type="match status" value="1"/>
</dbReference>
<proteinExistence type="inferred from homology"/>
<dbReference type="PANTHER" id="PTHR20854:SF4">
    <property type="entry name" value="INOSITOL-1-MONOPHOSPHATASE-RELATED"/>
    <property type="match status" value="1"/>
</dbReference>
<evidence type="ECO:0000313" key="6">
    <source>
        <dbReference type="Proteomes" id="UP000008291"/>
    </source>
</evidence>
<dbReference type="InterPro" id="IPR020550">
    <property type="entry name" value="Inositol_monophosphatase_CS"/>
</dbReference>
<dbReference type="AlphaFoldDB" id="Q3SMD5"/>
<dbReference type="GO" id="GO:0046854">
    <property type="term" value="P:phosphatidylinositol phosphate biosynthetic process"/>
    <property type="evidence" value="ECO:0007669"/>
    <property type="project" value="InterPro"/>
</dbReference>
<evidence type="ECO:0000313" key="5">
    <source>
        <dbReference type="EMBL" id="AAZ96111.1"/>
    </source>
</evidence>
<name>Q3SMD5_THIDA</name>
<protein>
    <submittedName>
        <fullName evidence="5">Myo-inositol-1(Or 4)-monophosphatase</fullName>
        <ecNumber evidence="5">3.1.3.25</ecNumber>
    </submittedName>
</protein>
<keyword evidence="5" id="KW-0378">Hydrolase</keyword>
<organism evidence="5 6">
    <name type="scientific">Thiobacillus denitrificans (strain ATCC 25259 / T1)</name>
    <dbReference type="NCBI Taxonomy" id="292415"/>
    <lineage>
        <taxon>Bacteria</taxon>
        <taxon>Pseudomonadati</taxon>
        <taxon>Pseudomonadota</taxon>
        <taxon>Betaproteobacteria</taxon>
        <taxon>Nitrosomonadales</taxon>
        <taxon>Thiobacillaceae</taxon>
        <taxon>Thiobacillus</taxon>
    </lineage>
</organism>
<dbReference type="eggNOG" id="COG0483">
    <property type="taxonomic scope" value="Bacteria"/>
</dbReference>
<evidence type="ECO:0000256" key="1">
    <source>
        <dbReference type="ARBA" id="ARBA00009759"/>
    </source>
</evidence>
<comment type="similarity">
    <text evidence="1">Belongs to the inositol monophosphatase superfamily.</text>
</comment>
<dbReference type="PANTHER" id="PTHR20854">
    <property type="entry name" value="INOSITOL MONOPHOSPHATASE"/>
    <property type="match status" value="1"/>
</dbReference>
<evidence type="ECO:0000256" key="2">
    <source>
        <dbReference type="ARBA" id="ARBA00022723"/>
    </source>
</evidence>
<dbReference type="GO" id="GO:0046872">
    <property type="term" value="F:metal ion binding"/>
    <property type="evidence" value="ECO:0007669"/>
    <property type="project" value="UniProtKB-KW"/>
</dbReference>
<dbReference type="SUPFAM" id="SSF56655">
    <property type="entry name" value="Carbohydrate phosphatase"/>
    <property type="match status" value="1"/>
</dbReference>
<evidence type="ECO:0000256" key="3">
    <source>
        <dbReference type="ARBA" id="ARBA00022842"/>
    </source>
</evidence>
<dbReference type="GO" id="GO:0008934">
    <property type="term" value="F:inositol monophosphate 1-phosphatase activity"/>
    <property type="evidence" value="ECO:0007669"/>
    <property type="project" value="TreeGrafter"/>
</dbReference>
<reference evidence="5 6" key="1">
    <citation type="journal article" date="2006" name="J. Bacteriol.">
        <title>The genome sequence of the obligately chemolithoautotrophic, facultatively anaerobic bacterium Thiobacillus denitrificans.</title>
        <authorList>
            <person name="Beller H.R."/>
            <person name="Chain P.S."/>
            <person name="Letain T.E."/>
            <person name="Chakicherla A."/>
            <person name="Larimer F.W."/>
            <person name="Richardson P.M."/>
            <person name="Coleman M.A."/>
            <person name="Wood A.P."/>
            <person name="Kelly D.P."/>
        </authorList>
    </citation>
    <scope>NUCLEOTIDE SEQUENCE [LARGE SCALE GENOMIC DNA]</scope>
    <source>
        <strain evidence="5 6">ATCC 25259</strain>
    </source>
</reference>
<dbReference type="STRING" id="292415.Tbd_0158"/>
<dbReference type="HOGENOM" id="CLU_044118_0_2_4"/>
<accession>Q3SMD5</accession>
<dbReference type="Proteomes" id="UP000008291">
    <property type="component" value="Chromosome"/>
</dbReference>
<dbReference type="KEGG" id="tbd:Tbd_0158"/>
<dbReference type="InterPro" id="IPR000760">
    <property type="entry name" value="Inositol_monophosphatase-like"/>
</dbReference>
<keyword evidence="6" id="KW-1185">Reference proteome</keyword>
<gene>
    <name evidence="5" type="ordered locus">Tbd_0158</name>
</gene>
<dbReference type="GO" id="GO:0006020">
    <property type="term" value="P:inositol metabolic process"/>
    <property type="evidence" value="ECO:0007669"/>
    <property type="project" value="TreeGrafter"/>
</dbReference>
<comment type="cofactor">
    <cofactor evidence="4">
        <name>Mg(2+)</name>
        <dbReference type="ChEBI" id="CHEBI:18420"/>
    </cofactor>
</comment>
<feature type="binding site" evidence="4">
    <location>
        <position position="91"/>
    </location>
    <ligand>
        <name>Mg(2+)</name>
        <dbReference type="ChEBI" id="CHEBI:18420"/>
        <label>1</label>
        <note>catalytic</note>
    </ligand>
</feature>
<dbReference type="PROSITE" id="PS00630">
    <property type="entry name" value="IMP_2"/>
    <property type="match status" value="1"/>
</dbReference>
<evidence type="ECO:0000256" key="4">
    <source>
        <dbReference type="PIRSR" id="PIRSR600760-2"/>
    </source>
</evidence>
<dbReference type="Gene3D" id="3.40.190.80">
    <property type="match status" value="1"/>
</dbReference>
<keyword evidence="2 4" id="KW-0479">Metal-binding</keyword>
<feature type="binding site" evidence="4">
    <location>
        <position position="94"/>
    </location>
    <ligand>
        <name>Mg(2+)</name>
        <dbReference type="ChEBI" id="CHEBI:18420"/>
        <label>1</label>
        <note>catalytic</note>
    </ligand>
</feature>
<dbReference type="GO" id="GO:0007165">
    <property type="term" value="P:signal transduction"/>
    <property type="evidence" value="ECO:0007669"/>
    <property type="project" value="TreeGrafter"/>
</dbReference>
<feature type="binding site" evidence="4">
    <location>
        <position position="215"/>
    </location>
    <ligand>
        <name>Mg(2+)</name>
        <dbReference type="ChEBI" id="CHEBI:18420"/>
        <label>1</label>
        <note>catalytic</note>
    </ligand>
</feature>